<sequence>MWSIFPESSRKRTLLNTDLQRRERAARSDLSGLLFL</sequence>
<protein>
    <submittedName>
        <fullName evidence="1">Uncharacterized protein</fullName>
    </submittedName>
</protein>
<dbReference type="EMBL" id="GBXM01043151">
    <property type="protein sequence ID" value="JAH65426.1"/>
    <property type="molecule type" value="Transcribed_RNA"/>
</dbReference>
<name>A0A0E9UI57_ANGAN</name>
<proteinExistence type="predicted"/>
<accession>A0A0E9UI57</accession>
<organism evidence="1">
    <name type="scientific">Anguilla anguilla</name>
    <name type="common">European freshwater eel</name>
    <name type="synonym">Muraena anguilla</name>
    <dbReference type="NCBI Taxonomy" id="7936"/>
    <lineage>
        <taxon>Eukaryota</taxon>
        <taxon>Metazoa</taxon>
        <taxon>Chordata</taxon>
        <taxon>Craniata</taxon>
        <taxon>Vertebrata</taxon>
        <taxon>Euteleostomi</taxon>
        <taxon>Actinopterygii</taxon>
        <taxon>Neopterygii</taxon>
        <taxon>Teleostei</taxon>
        <taxon>Anguilliformes</taxon>
        <taxon>Anguillidae</taxon>
        <taxon>Anguilla</taxon>
    </lineage>
</organism>
<dbReference type="AlphaFoldDB" id="A0A0E9UI57"/>
<evidence type="ECO:0000313" key="1">
    <source>
        <dbReference type="EMBL" id="JAH65426.1"/>
    </source>
</evidence>
<reference evidence="1" key="1">
    <citation type="submission" date="2014-11" db="EMBL/GenBank/DDBJ databases">
        <authorList>
            <person name="Amaro Gonzalez C."/>
        </authorList>
    </citation>
    <scope>NUCLEOTIDE SEQUENCE</scope>
</reference>
<reference evidence="1" key="2">
    <citation type="journal article" date="2015" name="Fish Shellfish Immunol.">
        <title>Early steps in the European eel (Anguilla anguilla)-Vibrio vulnificus interaction in the gills: Role of the RtxA13 toxin.</title>
        <authorList>
            <person name="Callol A."/>
            <person name="Pajuelo D."/>
            <person name="Ebbesson L."/>
            <person name="Teles M."/>
            <person name="MacKenzie S."/>
            <person name="Amaro C."/>
        </authorList>
    </citation>
    <scope>NUCLEOTIDE SEQUENCE</scope>
</reference>